<dbReference type="SUPFAM" id="SSF46785">
    <property type="entry name" value="Winged helix' DNA-binding domain"/>
    <property type="match status" value="1"/>
</dbReference>
<dbReference type="RefSeq" id="WP_092653321.1">
    <property type="nucleotide sequence ID" value="NZ_LT629732.1"/>
</dbReference>
<keyword evidence="2" id="KW-0808">Transferase</keyword>
<dbReference type="OrthoDB" id="3534172at2"/>
<evidence type="ECO:0000313" key="3">
    <source>
        <dbReference type="Proteomes" id="UP000198983"/>
    </source>
</evidence>
<dbReference type="PANTHER" id="PTHR18964:SF149">
    <property type="entry name" value="BIFUNCTIONAL UDP-N-ACETYLGLUCOSAMINE 2-EPIMERASE_N-ACETYLMANNOSAMINE KINASE"/>
    <property type="match status" value="1"/>
</dbReference>
<accession>A0A1H1RK00</accession>
<proteinExistence type="inferred from homology"/>
<dbReference type="STRING" id="117157.SAMN04489717_2442"/>
<keyword evidence="2" id="KW-0418">Kinase</keyword>
<dbReference type="Gene3D" id="1.10.10.10">
    <property type="entry name" value="Winged helix-like DNA-binding domain superfamily/Winged helix DNA-binding domain"/>
    <property type="match status" value="1"/>
</dbReference>
<dbReference type="SUPFAM" id="SSF53067">
    <property type="entry name" value="Actin-like ATPase domain"/>
    <property type="match status" value="1"/>
</dbReference>
<dbReference type="Pfam" id="PF00480">
    <property type="entry name" value="ROK"/>
    <property type="match status" value="1"/>
</dbReference>
<dbReference type="InterPro" id="IPR049874">
    <property type="entry name" value="ROK_cs"/>
</dbReference>
<gene>
    <name evidence="2" type="ORF">SAMN04489717_2442</name>
</gene>
<dbReference type="EMBL" id="LT629732">
    <property type="protein sequence ID" value="SDS35836.1"/>
    <property type="molecule type" value="Genomic_DNA"/>
</dbReference>
<dbReference type="InterPro" id="IPR036390">
    <property type="entry name" value="WH_DNA-bd_sf"/>
</dbReference>
<dbReference type="PANTHER" id="PTHR18964">
    <property type="entry name" value="ROK (REPRESSOR, ORF, KINASE) FAMILY"/>
    <property type="match status" value="1"/>
</dbReference>
<dbReference type="GO" id="GO:0016301">
    <property type="term" value="F:kinase activity"/>
    <property type="evidence" value="ECO:0007669"/>
    <property type="project" value="UniProtKB-KW"/>
</dbReference>
<dbReference type="AlphaFoldDB" id="A0A1H1RK00"/>
<evidence type="ECO:0000256" key="1">
    <source>
        <dbReference type="ARBA" id="ARBA00006479"/>
    </source>
</evidence>
<name>A0A1H1RK00_9ACTN</name>
<comment type="similarity">
    <text evidence="1">Belongs to the ROK (NagC/XylR) family.</text>
</comment>
<dbReference type="Gene3D" id="3.30.420.40">
    <property type="match status" value="2"/>
</dbReference>
<organism evidence="2 3">
    <name type="scientific">Actinopolymorpha singaporensis</name>
    <dbReference type="NCBI Taxonomy" id="117157"/>
    <lineage>
        <taxon>Bacteria</taxon>
        <taxon>Bacillati</taxon>
        <taxon>Actinomycetota</taxon>
        <taxon>Actinomycetes</taxon>
        <taxon>Propionibacteriales</taxon>
        <taxon>Actinopolymorphaceae</taxon>
        <taxon>Actinopolymorpha</taxon>
    </lineage>
</organism>
<dbReference type="Proteomes" id="UP000198983">
    <property type="component" value="Chromosome I"/>
</dbReference>
<dbReference type="InterPro" id="IPR036388">
    <property type="entry name" value="WH-like_DNA-bd_sf"/>
</dbReference>
<dbReference type="InterPro" id="IPR043129">
    <property type="entry name" value="ATPase_NBD"/>
</dbReference>
<sequence length="410" mass="43793">MRLANGYSGANHRSVKQSNRAAIFRAIHRMGPIARVDLARETGLNPATVSHIVEELIASGLASETGVRSPQRAGRRPISLEINPTAGFAVGLDLARHTITGALVDLSGVVHARVEEEADSPWREETAVPIGSRVVERLLRPLTSSQRDRVVGVGMGIPGPVSIRTGNYLAPRSFDSWRPVALAAELERRWQLPTFVDNNANTSALAALWFGAGQGTQNFVLLNLGVGVGTGLVLDGDVYRGNHDLAGEAGHLSVDLDGPRCACGNNGCLETYVSVPRVLQAVRSGSRRGRKGRAADVTLPEAVTALHAGDPHVVDVFAHVARHLAAGIVTIIYTLDPELILLGRELSAAGDALVVPVREEVRRRIFPAMRDTVRIEVSNLVDAPTIGAATLALREIFQAPLGARVRRGFS</sequence>
<protein>
    <submittedName>
        <fullName evidence="2">Sugar kinase of the NBD/HSP70 family, may contain an N-terminal HTH domain</fullName>
    </submittedName>
</protein>
<keyword evidence="3" id="KW-1185">Reference proteome</keyword>
<dbReference type="InterPro" id="IPR000600">
    <property type="entry name" value="ROK"/>
</dbReference>
<dbReference type="PROSITE" id="PS01125">
    <property type="entry name" value="ROK"/>
    <property type="match status" value="1"/>
</dbReference>
<evidence type="ECO:0000313" key="2">
    <source>
        <dbReference type="EMBL" id="SDS35836.1"/>
    </source>
</evidence>
<reference evidence="2 3" key="1">
    <citation type="submission" date="2016-10" db="EMBL/GenBank/DDBJ databases">
        <authorList>
            <person name="de Groot N.N."/>
        </authorList>
    </citation>
    <scope>NUCLEOTIDE SEQUENCE [LARGE SCALE GENOMIC DNA]</scope>
    <source>
        <strain evidence="2 3">DSM 22024</strain>
    </source>
</reference>